<accession>H6RVZ8</accession>
<gene>
    <name evidence="1" type="ordered locus">BLASA_5055</name>
</gene>
<dbReference type="HOGENOM" id="CLU_1101646_0_0_11"/>
<keyword evidence="2" id="KW-1185">Reference proteome</keyword>
<dbReference type="RefSeq" id="WP_014378687.1">
    <property type="nucleotide sequence ID" value="NC_016943.1"/>
</dbReference>
<name>H6RVZ8_BLASD</name>
<dbReference type="AlphaFoldDB" id="H6RVZ8"/>
<organism evidence="1 2">
    <name type="scientific">Blastococcus saxobsidens (strain DD2)</name>
    <dbReference type="NCBI Taxonomy" id="1146883"/>
    <lineage>
        <taxon>Bacteria</taxon>
        <taxon>Bacillati</taxon>
        <taxon>Actinomycetota</taxon>
        <taxon>Actinomycetes</taxon>
        <taxon>Geodermatophilales</taxon>
        <taxon>Geodermatophilaceae</taxon>
        <taxon>Blastococcus</taxon>
    </lineage>
</organism>
<dbReference type="PROSITE" id="PS51257">
    <property type="entry name" value="PROKAR_LIPOPROTEIN"/>
    <property type="match status" value="1"/>
</dbReference>
<evidence type="ECO:0008006" key="3">
    <source>
        <dbReference type="Google" id="ProtNLM"/>
    </source>
</evidence>
<dbReference type="KEGG" id="bsd:BLASA_5055"/>
<dbReference type="eggNOG" id="ENOG5033M6H">
    <property type="taxonomic scope" value="Bacteria"/>
</dbReference>
<evidence type="ECO:0000313" key="2">
    <source>
        <dbReference type="Proteomes" id="UP000007517"/>
    </source>
</evidence>
<proteinExistence type="predicted"/>
<dbReference type="EMBL" id="FO117623">
    <property type="protein sequence ID" value="CCG05828.1"/>
    <property type="molecule type" value="Genomic_DNA"/>
</dbReference>
<reference evidence="2" key="2">
    <citation type="submission" date="2012-02" db="EMBL/GenBank/DDBJ databases">
        <title>Complete genome sequence of Blastococcus saxobsidens strain DD2.</title>
        <authorList>
            <person name="Genoscope."/>
        </authorList>
    </citation>
    <scope>NUCLEOTIDE SEQUENCE [LARGE SCALE GENOMIC DNA]</scope>
    <source>
        <strain evidence="2">DD2</strain>
    </source>
</reference>
<evidence type="ECO:0000313" key="1">
    <source>
        <dbReference type="EMBL" id="CCG05828.1"/>
    </source>
</evidence>
<protein>
    <recommendedName>
        <fullName evidence="3">LppX_LprAFG lipoprotein</fullName>
    </recommendedName>
</protein>
<sequence length="253" mass="26788">MPASRPLLRRVGAAGLAAVLLSGCGSEERRAGEPITAEDAAVLAELLHHNHEEGGADFVATVPFSEDALLTLTGEIDFRRGAGQAQAVTTVDEEEVDTRTLFFDRDGLWTGDLPGLTEALAGDGAPAASYLRRPLPAGTPESPLIDVVVQALQNLTAETADEPETFLAGPYRWQGDQAIDGRPTTVYRLREGRTVAVDDVDATLVQYRSPLRDGGPELTITLADHGDRRLALPTEEETAAAADHPGIAGTFGI</sequence>
<dbReference type="OrthoDB" id="5182279at2"/>
<reference evidence="1 2" key="1">
    <citation type="journal article" date="2012" name="J. Bacteriol.">
        <title>Genome Sequence of Blastococcus saxobsidens DD2, a Stone-Inhabiting Bacterium.</title>
        <authorList>
            <person name="Chouaia B."/>
            <person name="Crotti E."/>
            <person name="Brusetti L."/>
            <person name="Daffonchio D."/>
            <person name="Essoussi I."/>
            <person name="Nouioui I."/>
            <person name="Sbissi I."/>
            <person name="Ghodhbane-Gtari F."/>
            <person name="Gtari M."/>
            <person name="Vacherie B."/>
            <person name="Barbe V."/>
            <person name="Medigue C."/>
            <person name="Gury J."/>
            <person name="Pujic P."/>
            <person name="Normand P."/>
        </authorList>
    </citation>
    <scope>NUCLEOTIDE SEQUENCE [LARGE SCALE GENOMIC DNA]</scope>
    <source>
        <strain evidence="1 2">DD2</strain>
    </source>
</reference>
<dbReference type="Proteomes" id="UP000007517">
    <property type="component" value="Chromosome"/>
</dbReference>